<sequence>YEVESQALIAKLPVVARAYGSPVEFLTAIKSINTKAFNDCLMSKVTDVRFSELILSSIPARETTISFGAVSSITEIKKREVKLKNNSSFKAKPFISLLLRPHEGYAVSRSHATARKLIEPMGRNKSGFSLSPLQFIIPPHGEASTFVTLDGCIASLQNVPKIEAYAQGFITIEEVGESARLPESLFLPQLRLNLKATAMTPMWVSK</sequence>
<proteinExistence type="predicted"/>
<evidence type="ECO:0000313" key="3">
    <source>
        <dbReference type="WBParaSite" id="TTAC_0000438401-mRNA-1"/>
    </source>
</evidence>
<organism evidence="3">
    <name type="scientific">Hydatigena taeniaeformis</name>
    <name type="common">Feline tapeworm</name>
    <name type="synonym">Taenia taeniaeformis</name>
    <dbReference type="NCBI Taxonomy" id="6205"/>
    <lineage>
        <taxon>Eukaryota</taxon>
        <taxon>Metazoa</taxon>
        <taxon>Spiralia</taxon>
        <taxon>Lophotrochozoa</taxon>
        <taxon>Platyhelminthes</taxon>
        <taxon>Cestoda</taxon>
        <taxon>Eucestoda</taxon>
        <taxon>Cyclophyllidea</taxon>
        <taxon>Taeniidae</taxon>
        <taxon>Hydatigera</taxon>
    </lineage>
</organism>
<protein>
    <submittedName>
        <fullName evidence="3">CFA47 protein</fullName>
    </submittedName>
</protein>
<dbReference type="Proteomes" id="UP000274429">
    <property type="component" value="Unassembled WGS sequence"/>
</dbReference>
<dbReference type="AlphaFoldDB" id="A0A0R3WUE4"/>
<dbReference type="WBParaSite" id="TTAC_0000438401-mRNA-1">
    <property type="protein sequence ID" value="TTAC_0000438401-mRNA-1"/>
    <property type="gene ID" value="TTAC_0000438401"/>
</dbReference>
<gene>
    <name evidence="1" type="ORF">TTAC_LOCUS4369</name>
</gene>
<reference evidence="3" key="1">
    <citation type="submission" date="2017-02" db="UniProtKB">
        <authorList>
            <consortium name="WormBaseParasite"/>
        </authorList>
    </citation>
    <scope>IDENTIFICATION</scope>
</reference>
<evidence type="ECO:0000313" key="1">
    <source>
        <dbReference type="EMBL" id="VDM24775.1"/>
    </source>
</evidence>
<reference evidence="1 2" key="2">
    <citation type="submission" date="2018-11" db="EMBL/GenBank/DDBJ databases">
        <authorList>
            <consortium name="Pathogen Informatics"/>
        </authorList>
    </citation>
    <scope>NUCLEOTIDE SEQUENCE [LARGE SCALE GENOMIC DNA]</scope>
</reference>
<dbReference type="STRING" id="6205.A0A0R3WUE4"/>
<accession>A0A0R3WUE4</accession>
<evidence type="ECO:0000313" key="2">
    <source>
        <dbReference type="Proteomes" id="UP000274429"/>
    </source>
</evidence>
<keyword evidence="2" id="KW-1185">Reference proteome</keyword>
<name>A0A0R3WUE4_HYDTA</name>
<dbReference type="EMBL" id="UYWX01004242">
    <property type="protein sequence ID" value="VDM24775.1"/>
    <property type="molecule type" value="Genomic_DNA"/>
</dbReference>
<dbReference type="OrthoDB" id="2115465at2759"/>